<sequence>MGLAQSTASFEQILPSVDNAKRHDDLNRRNRRAMLARAQAGRPAEFKTDEHGVTRMVKGKKLRLKTHAAQVAFARGVERHGV</sequence>
<dbReference type="EMBL" id="MT708546">
    <property type="protein sequence ID" value="QOE32122.1"/>
    <property type="molecule type" value="Genomic_DNA"/>
</dbReference>
<protein>
    <submittedName>
        <fullName evidence="1">Uncharacterized protein</fullName>
    </submittedName>
</protein>
<organism evidence="1 2">
    <name type="scientific">Rhizobium phage Paso</name>
    <dbReference type="NCBI Taxonomy" id="2767574"/>
    <lineage>
        <taxon>Viruses</taxon>
        <taxon>Duplodnaviria</taxon>
        <taxon>Heunggongvirae</taxon>
        <taxon>Uroviricota</taxon>
        <taxon>Caudoviricetes</taxon>
        <taxon>Autographivirales</taxon>
        <taxon>Dunnvirinae</taxon>
        <taxon>Pasovirus</taxon>
        <taxon>Pasovirus paso</taxon>
    </lineage>
</organism>
<proteinExistence type="predicted"/>
<accession>A0A7L8G4X7</accession>
<reference evidence="1 2" key="1">
    <citation type="submission" date="2020-07" db="EMBL/GenBank/DDBJ databases">
        <title>Complete genome sequence of Rhizobium japonicum phage Paso.</title>
        <authorList>
            <person name="McBee D.B."/>
            <person name="Ravindran A."/>
            <person name="Newkirk H."/>
            <person name="Gonzalez C."/>
            <person name="Young R."/>
            <person name="Liu M."/>
        </authorList>
    </citation>
    <scope>NUCLEOTIDE SEQUENCE [LARGE SCALE GENOMIC DNA]</scope>
</reference>
<evidence type="ECO:0000313" key="2">
    <source>
        <dbReference type="Proteomes" id="UP000516513"/>
    </source>
</evidence>
<gene>
    <name evidence="1" type="ORF">CPT_Paso_005</name>
</gene>
<dbReference type="Proteomes" id="UP000516513">
    <property type="component" value="Segment"/>
</dbReference>
<evidence type="ECO:0000313" key="1">
    <source>
        <dbReference type="EMBL" id="QOE32122.1"/>
    </source>
</evidence>
<name>A0A7L8G4X7_9CAUD</name>
<keyword evidence="2" id="KW-1185">Reference proteome</keyword>